<keyword evidence="3" id="KW-1185">Reference proteome</keyword>
<comment type="caution">
    <text evidence="2">The sequence shown here is derived from an EMBL/GenBank/DDBJ whole genome shotgun (WGS) entry which is preliminary data.</text>
</comment>
<feature type="compositionally biased region" description="Polar residues" evidence="1">
    <location>
        <begin position="377"/>
        <end position="391"/>
    </location>
</feature>
<feature type="compositionally biased region" description="Basic and acidic residues" evidence="1">
    <location>
        <begin position="170"/>
        <end position="180"/>
    </location>
</feature>
<feature type="compositionally biased region" description="Basic and acidic residues" evidence="1">
    <location>
        <begin position="139"/>
        <end position="150"/>
    </location>
</feature>
<dbReference type="Proteomes" id="UP000224854">
    <property type="component" value="Unassembled WGS sequence"/>
</dbReference>
<accession>A0A2C5ZRV3</accession>
<gene>
    <name evidence="2" type="ORF">CDD82_7142</name>
</gene>
<dbReference type="OrthoDB" id="10259785at2759"/>
<name>A0A2C5ZRV3_9HYPO</name>
<feature type="compositionally biased region" description="Basic residues" evidence="1">
    <location>
        <begin position="13"/>
        <end position="30"/>
    </location>
</feature>
<organism evidence="2 3">
    <name type="scientific">Ophiocordyceps australis</name>
    <dbReference type="NCBI Taxonomy" id="1399860"/>
    <lineage>
        <taxon>Eukaryota</taxon>
        <taxon>Fungi</taxon>
        <taxon>Dikarya</taxon>
        <taxon>Ascomycota</taxon>
        <taxon>Pezizomycotina</taxon>
        <taxon>Sordariomycetes</taxon>
        <taxon>Hypocreomycetidae</taxon>
        <taxon>Hypocreales</taxon>
        <taxon>Ophiocordycipitaceae</taxon>
        <taxon>Ophiocordyceps</taxon>
    </lineage>
</organism>
<evidence type="ECO:0000256" key="1">
    <source>
        <dbReference type="SAM" id="MobiDB-lite"/>
    </source>
</evidence>
<feature type="region of interest" description="Disordered" evidence="1">
    <location>
        <begin position="415"/>
        <end position="446"/>
    </location>
</feature>
<sequence length="797" mass="90756">MVDSSKYQISSSRSRRPSLSKAQPHRRPSRRPPFPPPPSVEDEIVSLAREHGAPIATCFSDDEPPCKGSVDQQPLLIEVEDPKNLNPERRFVIVNDAPDPFQGSIKGPKEKVSSNRSRNSSFSEGNSKKSKPTVNIIQEPHRNREKSERTIRRRSPVPTKTWPELSPLHTDSRPTRPPEHHRSRSSTSANRPGFFARRQPFTAGDQLLSPDIIHSGISGSDRIYRGTNNIATIGSLSPTRASHNTGHRHRWSRTRSTAGRSESGLDVGKSYRRRQSNEWTSGTSEYKPYSFLNSERNKPHKADEIPPDRTSSNTSRDQSRSYDYKSRSPGSHSNPSKTPLIIQETRRAAPGLDTTNEHRHVDLPKPPLPYPDDDESPMTSLRSNNPDAPQNITISMPVFPMPESPTERLFPEMRQSAARDAAPSDANKWRNTQSLNPAQKEHEVSRPIGAVRRFSESHGQNGQGDLPECPRKRPVKNQIWLTLPRTNLNICPTCYEVFSNSGFGSSFQPKLHDPDQLVSCDFGNGTWYRIAWLLTLKHDKPDLSLLYQSYYVESSTRFESCAGNKEATRKWLTVRDPYSRRPIPGFAVCCECARIVGALLPGIDRVLVPLDPEGKMSRNICAFKFTPNPEKFVWYFDAFEIASDRAVLDNREPDIEELASQLKRLAVDDECQEDSPVSNGFWHTMKYLPELTVCNACFGQVVRPMVDEGNTIALNFHSEPKRLASATCQLYSPRMREIFRKACHRRDPVYLETRVLERRKVEEEIYDRLLRLDRARRNDARVEAEVERLIELWKGWE</sequence>
<feature type="region of interest" description="Disordered" evidence="1">
    <location>
        <begin position="1"/>
        <end position="196"/>
    </location>
</feature>
<feature type="compositionally biased region" description="Low complexity" evidence="1">
    <location>
        <begin position="114"/>
        <end position="125"/>
    </location>
</feature>
<feature type="compositionally biased region" description="Basic and acidic residues" evidence="1">
    <location>
        <begin position="317"/>
        <end position="326"/>
    </location>
</feature>
<feature type="region of interest" description="Disordered" evidence="1">
    <location>
        <begin position="233"/>
        <end position="391"/>
    </location>
</feature>
<reference evidence="2 3" key="1">
    <citation type="submission" date="2017-06" db="EMBL/GenBank/DDBJ databases">
        <title>Ant-infecting Ophiocordyceps genomes reveal a high diversity of potential behavioral manipulation genes and a possible major role for enterotoxins.</title>
        <authorList>
            <person name="De Bekker C."/>
            <person name="Evans H.C."/>
            <person name="Brachmann A."/>
            <person name="Hughes D.P."/>
        </authorList>
    </citation>
    <scope>NUCLEOTIDE SEQUENCE [LARGE SCALE GENOMIC DNA]</scope>
    <source>
        <strain evidence="2 3">1348a</strain>
    </source>
</reference>
<dbReference type="AlphaFoldDB" id="A0A2C5ZRV3"/>
<feature type="compositionally biased region" description="Polar residues" evidence="1">
    <location>
        <begin position="233"/>
        <end position="244"/>
    </location>
</feature>
<dbReference type="EMBL" id="NJEU01000080">
    <property type="protein sequence ID" value="PHH82061.1"/>
    <property type="molecule type" value="Genomic_DNA"/>
</dbReference>
<feature type="compositionally biased region" description="Basic and acidic residues" evidence="1">
    <location>
        <begin position="80"/>
        <end position="91"/>
    </location>
</feature>
<evidence type="ECO:0000313" key="3">
    <source>
        <dbReference type="Proteomes" id="UP000224854"/>
    </source>
</evidence>
<feature type="compositionally biased region" description="Basic and acidic residues" evidence="1">
    <location>
        <begin position="295"/>
        <end position="307"/>
    </location>
</feature>
<evidence type="ECO:0000313" key="2">
    <source>
        <dbReference type="EMBL" id="PHH82061.1"/>
    </source>
</evidence>
<proteinExistence type="predicted"/>
<protein>
    <submittedName>
        <fullName evidence="2">Uncharacterized protein</fullName>
    </submittedName>
</protein>
<feature type="compositionally biased region" description="Polar residues" evidence="1">
    <location>
        <begin position="328"/>
        <end position="337"/>
    </location>
</feature>